<dbReference type="SUPFAM" id="SSF53756">
    <property type="entry name" value="UDP-Glycosyltransferase/glycogen phosphorylase"/>
    <property type="match status" value="1"/>
</dbReference>
<organism evidence="1 2">
    <name type="scientific">Mucilaginibacter mallensis</name>
    <dbReference type="NCBI Taxonomy" id="652787"/>
    <lineage>
        <taxon>Bacteria</taxon>
        <taxon>Pseudomonadati</taxon>
        <taxon>Bacteroidota</taxon>
        <taxon>Sphingobacteriia</taxon>
        <taxon>Sphingobacteriales</taxon>
        <taxon>Sphingobacteriaceae</taxon>
        <taxon>Mucilaginibacter</taxon>
    </lineage>
</organism>
<sequence length="427" mass="49021">MIVVFFKNNVDYVLTLLKHNDNSCGLWYSPGLNSYTDLASIISISKIYIEEDLVESFNTDHPDFLSQFQYETFAAKAVTVTDRKVCFFVSNDTHIFLFQNLLKKQTLPWDLYSRKGENAKGAGEKIGLITKDFELSIPNVTEYNLLVCGNDWGPLEQRVNLDFMKNDINTICIQESVIDFNKRDKRMLYCCLPIYQGVVTLKNVPLSGKVCAVIGNPRYEELKPFPIPEKLSVFVNVNFTYGIYEDARDNWVGDIVSSCAELNIDYAICQHPRDRGDFSKFNLIKTNASTVHDSLKQSTILITRFSSLIHEALCLGRPVIYYNPHGEKLFYDFEPDNKCLFYATTKDDLLKALSSLSSHFVQDELNNSIKTYLSRHLGVTRSGKASDYINELIGDATYYPIIVKPTFYMLFISKLKRLKRILLRQKM</sequence>
<protein>
    <recommendedName>
        <fullName evidence="3">CDP-Glycerol:Poly(Glycerophosphate) glycerophosphotransferase</fullName>
    </recommendedName>
</protein>
<dbReference type="AlphaFoldDB" id="A0A1H2ALG9"/>
<dbReference type="Gene3D" id="3.40.50.12580">
    <property type="match status" value="1"/>
</dbReference>
<proteinExistence type="predicted"/>
<name>A0A1H2ALG9_MUCMA</name>
<dbReference type="OrthoDB" id="1491291at2"/>
<dbReference type="STRING" id="652787.SAMN05216490_3587"/>
<reference evidence="1 2" key="1">
    <citation type="submission" date="2016-10" db="EMBL/GenBank/DDBJ databases">
        <authorList>
            <person name="de Groot N.N."/>
        </authorList>
    </citation>
    <scope>NUCLEOTIDE SEQUENCE [LARGE SCALE GENOMIC DNA]</scope>
    <source>
        <strain evidence="1 2">MP1X4</strain>
    </source>
</reference>
<accession>A0A1H2ALG9</accession>
<evidence type="ECO:0008006" key="3">
    <source>
        <dbReference type="Google" id="ProtNLM"/>
    </source>
</evidence>
<evidence type="ECO:0000313" key="2">
    <source>
        <dbReference type="Proteomes" id="UP000199679"/>
    </source>
</evidence>
<keyword evidence="2" id="KW-1185">Reference proteome</keyword>
<gene>
    <name evidence="1" type="ORF">SAMN05216490_3587</name>
</gene>
<dbReference type="Proteomes" id="UP000199679">
    <property type="component" value="Chromosome I"/>
</dbReference>
<evidence type="ECO:0000313" key="1">
    <source>
        <dbReference type="EMBL" id="SDT46612.1"/>
    </source>
</evidence>
<dbReference type="EMBL" id="LT629740">
    <property type="protein sequence ID" value="SDT46612.1"/>
    <property type="molecule type" value="Genomic_DNA"/>
</dbReference>
<dbReference type="InterPro" id="IPR043148">
    <property type="entry name" value="TagF_C"/>
</dbReference>
<dbReference type="RefSeq" id="WP_091375973.1">
    <property type="nucleotide sequence ID" value="NZ_LT629740.1"/>
</dbReference>